<dbReference type="OrthoDB" id="3172332at2759"/>
<evidence type="ECO:0000256" key="3">
    <source>
        <dbReference type="ARBA" id="ARBA00023015"/>
    </source>
</evidence>
<evidence type="ECO:0000259" key="7">
    <source>
        <dbReference type="PROSITE" id="PS50048"/>
    </source>
</evidence>
<dbReference type="Pfam" id="PF00172">
    <property type="entry name" value="Zn_clus"/>
    <property type="match status" value="1"/>
</dbReference>
<dbReference type="SMART" id="SM00066">
    <property type="entry name" value="GAL4"/>
    <property type="match status" value="1"/>
</dbReference>
<dbReference type="SUPFAM" id="SSF57701">
    <property type="entry name" value="Zn2/Cys6 DNA-binding domain"/>
    <property type="match status" value="1"/>
</dbReference>
<dbReference type="GO" id="GO:0000981">
    <property type="term" value="F:DNA-binding transcription factor activity, RNA polymerase II-specific"/>
    <property type="evidence" value="ECO:0007669"/>
    <property type="project" value="InterPro"/>
</dbReference>
<dbReference type="GeneID" id="81396224"/>
<evidence type="ECO:0000313" key="9">
    <source>
        <dbReference type="Proteomes" id="UP001141434"/>
    </source>
</evidence>
<evidence type="ECO:0000256" key="5">
    <source>
        <dbReference type="ARBA" id="ARBA00023163"/>
    </source>
</evidence>
<keyword evidence="1" id="KW-0479">Metal-binding</keyword>
<dbReference type="Pfam" id="PF11951">
    <property type="entry name" value="Fungal_trans_2"/>
    <property type="match status" value="1"/>
</dbReference>
<keyword evidence="9" id="KW-1185">Reference proteome</keyword>
<dbReference type="RefSeq" id="XP_056509855.1">
    <property type="nucleotide sequence ID" value="XM_056657055.1"/>
</dbReference>
<evidence type="ECO:0000256" key="1">
    <source>
        <dbReference type="ARBA" id="ARBA00022723"/>
    </source>
</evidence>
<protein>
    <recommendedName>
        <fullName evidence="7">Zn(2)-C6 fungal-type domain-containing protein</fullName>
    </recommendedName>
</protein>
<evidence type="ECO:0000256" key="4">
    <source>
        <dbReference type="ARBA" id="ARBA00023125"/>
    </source>
</evidence>
<keyword evidence="2" id="KW-0862">Zinc</keyword>
<dbReference type="PANTHER" id="PTHR36206:SF16">
    <property type="entry name" value="TRANSCRIPTION FACTOR DOMAIN-CONTAINING PROTEIN-RELATED"/>
    <property type="match status" value="1"/>
</dbReference>
<dbReference type="PROSITE" id="PS00463">
    <property type="entry name" value="ZN2_CY6_FUNGAL_1"/>
    <property type="match status" value="1"/>
</dbReference>
<dbReference type="EMBL" id="JAPMSZ010000009">
    <property type="protein sequence ID" value="KAJ5091657.1"/>
    <property type="molecule type" value="Genomic_DNA"/>
</dbReference>
<dbReference type="Proteomes" id="UP001141434">
    <property type="component" value="Unassembled WGS sequence"/>
</dbReference>
<gene>
    <name evidence="8" type="ORF">NUU61_006527</name>
</gene>
<dbReference type="PROSITE" id="PS50048">
    <property type="entry name" value="ZN2_CY6_FUNGAL_2"/>
    <property type="match status" value="1"/>
</dbReference>
<evidence type="ECO:0000313" key="8">
    <source>
        <dbReference type="EMBL" id="KAJ5091657.1"/>
    </source>
</evidence>
<dbReference type="GO" id="GO:0008270">
    <property type="term" value="F:zinc ion binding"/>
    <property type="evidence" value="ECO:0007669"/>
    <property type="project" value="InterPro"/>
</dbReference>
<keyword evidence="4" id="KW-0238">DNA-binding</keyword>
<reference evidence="8" key="2">
    <citation type="journal article" date="2023" name="IMA Fungus">
        <title>Comparative genomic study of the Penicillium genus elucidates a diverse pangenome and 15 lateral gene transfer events.</title>
        <authorList>
            <person name="Petersen C."/>
            <person name="Sorensen T."/>
            <person name="Nielsen M.R."/>
            <person name="Sondergaard T.E."/>
            <person name="Sorensen J.L."/>
            <person name="Fitzpatrick D.A."/>
            <person name="Frisvad J.C."/>
            <person name="Nielsen K.L."/>
        </authorList>
    </citation>
    <scope>NUCLEOTIDE SEQUENCE</scope>
    <source>
        <strain evidence="8">IBT 34128</strain>
    </source>
</reference>
<dbReference type="InterPro" id="IPR021858">
    <property type="entry name" value="Fun_TF"/>
</dbReference>
<keyword evidence="3" id="KW-0805">Transcription regulation</keyword>
<dbReference type="GO" id="GO:0003677">
    <property type="term" value="F:DNA binding"/>
    <property type="evidence" value="ECO:0007669"/>
    <property type="project" value="UniProtKB-KW"/>
</dbReference>
<dbReference type="PANTHER" id="PTHR36206">
    <property type="entry name" value="ASPERCRYPTIN BIOSYNTHESIS CLUSTER-SPECIFIC TRANSCRIPTION REGULATOR ATNN-RELATED"/>
    <property type="match status" value="1"/>
</dbReference>
<accession>A0A9W9F126</accession>
<dbReference type="InterPro" id="IPR001138">
    <property type="entry name" value="Zn2Cys6_DnaBD"/>
</dbReference>
<dbReference type="InterPro" id="IPR036864">
    <property type="entry name" value="Zn2-C6_fun-type_DNA-bd_sf"/>
</dbReference>
<sequence>MGCRTCRARHVKCDETPGACKNCASAGWNCSGYEMTRLSHPSQGRRMTDRSVSLLPRMGVSLPGGSSDERRGFAFFLSQTIPNLTGFFDSSLWSGLVLPMSHAERAVNHAVVAISALHEDMETRGAPLAREDLMNRRQRFALEQYGRSLAVLNQRRHSQDPKLREVILTCCLLFVAFDLMRGHYDPAILHLKQGLAIITEVSHSTGDSKAPGGVDAIAKSLSAAMARLDVQSIFFQGGPILEPAPGDYVASVNITSGFGTLHEARVALDETLCHVIHFLKAVYVVPTEDRLACYQPQLEERRRRILSHFTDYLSQLKSSSDSLLYPADAKEQRGIDLIYLHWITYFILIDTSLAGEEEAVFKVLFPRFKRMLFLSKKVADSFLEDGKPGFRPTMLLDMGIIAPLFLVCWRCHDVETRARALEMLEAWPHREAMWDSRFLVLFAKQLLATELALEFESAQSASQDSLETPKAPARVQDIGMQLSDDQTHVTFYYRRKEPGQAALKQQKVVPLDEND</sequence>
<dbReference type="AlphaFoldDB" id="A0A9W9F126"/>
<name>A0A9W9F126_9EURO</name>
<dbReference type="Gene3D" id="4.10.240.10">
    <property type="entry name" value="Zn(2)-C6 fungal-type DNA-binding domain"/>
    <property type="match status" value="1"/>
</dbReference>
<proteinExistence type="predicted"/>
<comment type="caution">
    <text evidence="8">The sequence shown here is derived from an EMBL/GenBank/DDBJ whole genome shotgun (WGS) entry which is preliminary data.</text>
</comment>
<keyword evidence="6" id="KW-0539">Nucleus</keyword>
<evidence type="ECO:0000256" key="6">
    <source>
        <dbReference type="ARBA" id="ARBA00023242"/>
    </source>
</evidence>
<keyword evidence="5" id="KW-0804">Transcription</keyword>
<dbReference type="InterPro" id="IPR052360">
    <property type="entry name" value="Transcr_Regulatory_Proteins"/>
</dbReference>
<dbReference type="CDD" id="cd00067">
    <property type="entry name" value="GAL4"/>
    <property type="match status" value="1"/>
</dbReference>
<evidence type="ECO:0000256" key="2">
    <source>
        <dbReference type="ARBA" id="ARBA00022833"/>
    </source>
</evidence>
<reference evidence="8" key="1">
    <citation type="submission" date="2022-11" db="EMBL/GenBank/DDBJ databases">
        <authorList>
            <person name="Petersen C."/>
        </authorList>
    </citation>
    <scope>NUCLEOTIDE SEQUENCE</scope>
    <source>
        <strain evidence="8">IBT 34128</strain>
    </source>
</reference>
<organism evidence="8 9">
    <name type="scientific">Penicillium alfredii</name>
    <dbReference type="NCBI Taxonomy" id="1506179"/>
    <lineage>
        <taxon>Eukaryota</taxon>
        <taxon>Fungi</taxon>
        <taxon>Dikarya</taxon>
        <taxon>Ascomycota</taxon>
        <taxon>Pezizomycotina</taxon>
        <taxon>Eurotiomycetes</taxon>
        <taxon>Eurotiomycetidae</taxon>
        <taxon>Eurotiales</taxon>
        <taxon>Aspergillaceae</taxon>
        <taxon>Penicillium</taxon>
    </lineage>
</organism>
<feature type="domain" description="Zn(2)-C6 fungal-type" evidence="7">
    <location>
        <begin position="2"/>
        <end position="31"/>
    </location>
</feature>